<dbReference type="SUPFAM" id="SSF51338">
    <property type="entry name" value="Composite domain of metallo-dependent hydrolases"/>
    <property type="match status" value="1"/>
</dbReference>
<dbReference type="GO" id="GO:0016810">
    <property type="term" value="F:hydrolase activity, acting on carbon-nitrogen (but not peptide) bonds"/>
    <property type="evidence" value="ECO:0007669"/>
    <property type="project" value="InterPro"/>
</dbReference>
<dbReference type="Proteomes" id="UP000184363">
    <property type="component" value="Unassembled WGS sequence"/>
</dbReference>
<dbReference type="Gene3D" id="3.20.20.140">
    <property type="entry name" value="Metal-dependent hydrolases"/>
    <property type="match status" value="1"/>
</dbReference>
<evidence type="ECO:0000259" key="1">
    <source>
        <dbReference type="Pfam" id="PF07969"/>
    </source>
</evidence>
<proteinExistence type="predicted"/>
<keyword evidence="2" id="KW-0378">Hydrolase</keyword>
<dbReference type="Gene3D" id="3.10.310.70">
    <property type="match status" value="1"/>
</dbReference>
<reference evidence="2 3" key="1">
    <citation type="submission" date="2016-11" db="EMBL/GenBank/DDBJ databases">
        <authorList>
            <person name="Jaros S."/>
            <person name="Januszkiewicz K."/>
            <person name="Wedrychowicz H."/>
        </authorList>
    </citation>
    <scope>NUCLEOTIDE SEQUENCE [LARGE SCALE GENOMIC DNA]</scope>
    <source>
        <strain evidence="2 3">DSM 43832</strain>
    </source>
</reference>
<dbReference type="EMBL" id="FRAP01000002">
    <property type="protein sequence ID" value="SHK08636.1"/>
    <property type="molecule type" value="Genomic_DNA"/>
</dbReference>
<dbReference type="SUPFAM" id="SSF51556">
    <property type="entry name" value="Metallo-dependent hydrolases"/>
    <property type="match status" value="1"/>
</dbReference>
<evidence type="ECO:0000313" key="3">
    <source>
        <dbReference type="Proteomes" id="UP000184363"/>
    </source>
</evidence>
<protein>
    <submittedName>
        <fullName evidence="2">Predicted amidohydrolase YtcJ</fullName>
    </submittedName>
</protein>
<accession>A0A1M6PKX2</accession>
<sequence length="483" mass="50112">MLIRDVTLPTAGVGSRADFRADDRADVRVDVRADVRVDGHRITDIGPELARAPAEEEVPGRGGALLPGLVDHHLHLHALAATEGSVRCGPPAVTDAAGLAAELAAAPADRHGWVRGLGYAESVAGLLDAAALDRLHSTRPVRVQHRSGALWIVNTAAARALDLDSGQHPGIERGPDGTPTGRLWRADDWLRSRLPPAAPPDLAAVGARLAALGVTAVTDATPDLDDSALTALRTAVEAGALPQHVHLLGVPLGREVQGPRLSTGPYKLVLADSELPQFPELVDRVRAAHAAGRAVAAHCVTREALVLLLAALDEAGHRPGDRVEHGAVIPGELLAELAGRGIPVVTQPGFIADRGDDYLRDVEPADLPDLYRCASLQAAGVPLALSSDAPYGPLDPWTVLRAAIHRRTRTGAVVGEPERLSPAAALDGLLAAPQTPGGPPRRIAPGAAADLVLLDAPLAEALTGSGIRPQLVLVGGRPIGNRP</sequence>
<dbReference type="RefSeq" id="WP_234996942.1">
    <property type="nucleotide sequence ID" value="NZ_FRAP01000002.1"/>
</dbReference>
<dbReference type="PANTHER" id="PTHR22642:SF2">
    <property type="entry name" value="PROTEIN LONG AFTER FAR-RED 3"/>
    <property type="match status" value="1"/>
</dbReference>
<evidence type="ECO:0000313" key="2">
    <source>
        <dbReference type="EMBL" id="SHK08636.1"/>
    </source>
</evidence>
<dbReference type="InterPro" id="IPR013108">
    <property type="entry name" value="Amidohydro_3"/>
</dbReference>
<dbReference type="PANTHER" id="PTHR22642">
    <property type="entry name" value="IMIDAZOLONEPROPIONASE"/>
    <property type="match status" value="1"/>
</dbReference>
<organism evidence="2 3">
    <name type="scientific">Pseudonocardia thermophila</name>
    <dbReference type="NCBI Taxonomy" id="1848"/>
    <lineage>
        <taxon>Bacteria</taxon>
        <taxon>Bacillati</taxon>
        <taxon>Actinomycetota</taxon>
        <taxon>Actinomycetes</taxon>
        <taxon>Pseudonocardiales</taxon>
        <taxon>Pseudonocardiaceae</taxon>
        <taxon>Pseudonocardia</taxon>
    </lineage>
</organism>
<gene>
    <name evidence="2" type="ORF">SAMN05443637_102328</name>
</gene>
<dbReference type="STRING" id="1848.SAMN05443637_102328"/>
<feature type="domain" description="Amidohydrolase 3" evidence="1">
    <location>
        <begin position="61"/>
        <end position="478"/>
    </location>
</feature>
<name>A0A1M6PKX2_PSETH</name>
<dbReference type="InterPro" id="IPR011059">
    <property type="entry name" value="Metal-dep_hydrolase_composite"/>
</dbReference>
<dbReference type="InterPro" id="IPR032466">
    <property type="entry name" value="Metal_Hydrolase"/>
</dbReference>
<dbReference type="Gene3D" id="2.30.40.10">
    <property type="entry name" value="Urease, subunit C, domain 1"/>
    <property type="match status" value="1"/>
</dbReference>
<dbReference type="Pfam" id="PF07969">
    <property type="entry name" value="Amidohydro_3"/>
    <property type="match status" value="1"/>
</dbReference>
<keyword evidence="3" id="KW-1185">Reference proteome</keyword>
<dbReference type="AlphaFoldDB" id="A0A1M6PKX2"/>